<proteinExistence type="inferred from homology"/>
<protein>
    <recommendedName>
        <fullName evidence="2 5">Nitrogen permease regulator 3</fullName>
    </recommendedName>
    <alternativeName>
        <fullName evidence="4 5">Required for meiotic nuclear division protein 11</fullName>
    </alternativeName>
</protein>
<comment type="similarity">
    <text evidence="1 5">Belongs to the NPR3 family.</text>
</comment>
<evidence type="ECO:0000313" key="8">
    <source>
        <dbReference type="EMBL" id="KAA8909174.1"/>
    </source>
</evidence>
<comment type="function">
    <text evidence="3 5">Mediates inactivation of the TORC1 complex in response to amino acid starvation. Required for meiotic nuclear division.</text>
</comment>
<sequence length="670" mass="75176">MNELACFVRRLAASAFIHHPSKVLTQATLNTPHCIAMDSLYNNHRRYHHQQHRHHSLTPNSCLLAILLITRSSVGPTLTFHYPPRPRLDSPQSLASRRGLADNSSSSSSSSSGDEDDVVSESSKKKAEVKAGSAGVDTILGFRAEFLAGMLAPKQQGRFEMSVDDVVFLGQPVHVRPDGTWRQEAEVGESEEASDATPFEPSEQETAAAAKTRGVKPGHSEQQQQQEGDADADDERDDDGDTVKGSGTMNMFHVVFVLNPPELEYHFRTAEMFDYVVKRFSRALKYEQARDGYVWRETEKISRLKEQAAQKDTSVGDLWRQILDQSNLAYAISCVYRDISQSKIAHVLLNNQLAVSLQIPIVSEIAVLPSLTDPQVPGLPLTTANSFGDEETEGDAMLAKHFTLLFLEDVESILKDIQAEATDSSASLAHFVKSCKPTHSFLQISQHCGIPLHEMQILARHLVHWRKARAIPPIHQRDTYIVSPNADLKRLPSLIPQYAKTFPTLPALPKMLSLLSGKPKPFATFIPSKDHRGAYLEILTWLIRYGLVTQLRNFAWVKIPIAIKMAVHKERQMQMSPQPPVPIEDDVDEKLDEESYILEPSRASGIESAWLEMCTRHQPQDVKTLFERMLKYLNGQHALEKIAVREGISRKEVRKVLNAMDGVLVYAKHW</sequence>
<dbReference type="EMBL" id="VXIS01000060">
    <property type="protein sequence ID" value="KAA8909174.1"/>
    <property type="molecule type" value="Genomic_DNA"/>
</dbReference>
<dbReference type="InterPro" id="IPR005365">
    <property type="entry name" value="Npr3"/>
</dbReference>
<dbReference type="AlphaFoldDB" id="A0A5J5F197"/>
<dbReference type="PANTHER" id="PTHR13153">
    <property type="entry name" value="CGTHBA PROTEIN -14 GENE PROTEIN"/>
    <property type="match status" value="1"/>
</dbReference>
<keyword evidence="9" id="KW-1185">Reference proteome</keyword>
<comment type="caution">
    <text evidence="8">The sequence shown here is derived from an EMBL/GenBank/DDBJ whole genome shotgun (WGS) entry which is preliminary data.</text>
</comment>
<dbReference type="PANTHER" id="PTHR13153:SF5">
    <property type="entry name" value="GATOR COMPLEX PROTEIN NPRL3"/>
    <property type="match status" value="1"/>
</dbReference>
<organism evidence="8 9">
    <name type="scientific">Sphaerosporella brunnea</name>
    <dbReference type="NCBI Taxonomy" id="1250544"/>
    <lineage>
        <taxon>Eukaryota</taxon>
        <taxon>Fungi</taxon>
        <taxon>Dikarya</taxon>
        <taxon>Ascomycota</taxon>
        <taxon>Pezizomycotina</taxon>
        <taxon>Pezizomycetes</taxon>
        <taxon>Pezizales</taxon>
        <taxon>Pyronemataceae</taxon>
        <taxon>Sphaerosporella</taxon>
    </lineage>
</organism>
<gene>
    <name evidence="8" type="ORF">FN846DRAFT_629265</name>
</gene>
<evidence type="ECO:0000256" key="2">
    <source>
        <dbReference type="ARBA" id="ARBA00017880"/>
    </source>
</evidence>
<dbReference type="GO" id="GO:0010508">
    <property type="term" value="P:positive regulation of autophagy"/>
    <property type="evidence" value="ECO:0007669"/>
    <property type="project" value="TreeGrafter"/>
</dbReference>
<feature type="domain" description="GATOR1 complex protein NPRL3 C-terminal HTH" evidence="7">
    <location>
        <begin position="605"/>
        <end position="665"/>
    </location>
</feature>
<dbReference type="Pfam" id="PF03666">
    <property type="entry name" value="NPR3"/>
    <property type="match status" value="1"/>
</dbReference>
<evidence type="ECO:0000256" key="5">
    <source>
        <dbReference type="RuleBase" id="RU368069"/>
    </source>
</evidence>
<dbReference type="Proteomes" id="UP000326924">
    <property type="component" value="Unassembled WGS sequence"/>
</dbReference>
<feature type="compositionally biased region" description="Acidic residues" evidence="6">
    <location>
        <begin position="228"/>
        <end position="240"/>
    </location>
</feature>
<evidence type="ECO:0000256" key="3">
    <source>
        <dbReference type="ARBA" id="ARBA00025376"/>
    </source>
</evidence>
<comment type="subcellular location">
    <subcellularLocation>
        <location evidence="5">Vacuole membrane</location>
        <topology evidence="5">Peripheral membrane protein</topology>
    </subcellularLocation>
</comment>
<dbReference type="OrthoDB" id="18648at2759"/>
<dbReference type="FunCoup" id="A0A5J5F197">
    <property type="interactions" value="89"/>
</dbReference>
<evidence type="ECO:0000256" key="6">
    <source>
        <dbReference type="SAM" id="MobiDB-lite"/>
    </source>
</evidence>
<evidence type="ECO:0000256" key="1">
    <source>
        <dbReference type="ARBA" id="ARBA00010546"/>
    </source>
</evidence>
<reference evidence="8 9" key="1">
    <citation type="submission" date="2019-09" db="EMBL/GenBank/DDBJ databases">
        <title>Draft genome of the ectomycorrhizal ascomycete Sphaerosporella brunnea.</title>
        <authorList>
            <consortium name="DOE Joint Genome Institute"/>
            <person name="Benucci G.M."/>
            <person name="Marozzi G."/>
            <person name="Antonielli L."/>
            <person name="Sanchez S."/>
            <person name="Marco P."/>
            <person name="Wang X."/>
            <person name="Falini L.B."/>
            <person name="Barry K."/>
            <person name="Haridas S."/>
            <person name="Lipzen A."/>
            <person name="Labutti K."/>
            <person name="Grigoriev I.V."/>
            <person name="Murat C."/>
            <person name="Martin F."/>
            <person name="Albertini E."/>
            <person name="Donnini D."/>
            <person name="Bonito G."/>
        </authorList>
    </citation>
    <scope>NUCLEOTIDE SEQUENCE [LARGE SCALE GENOMIC DNA]</scope>
    <source>
        <strain evidence="8 9">Sb_GMNB300</strain>
    </source>
</reference>
<evidence type="ECO:0000256" key="4">
    <source>
        <dbReference type="ARBA" id="ARBA00030028"/>
    </source>
</evidence>
<feature type="region of interest" description="Disordered" evidence="6">
    <location>
        <begin position="80"/>
        <end position="132"/>
    </location>
</feature>
<evidence type="ECO:0000313" key="9">
    <source>
        <dbReference type="Proteomes" id="UP000326924"/>
    </source>
</evidence>
<keyword evidence="5" id="KW-0469">Meiosis</keyword>
<feature type="region of interest" description="Disordered" evidence="6">
    <location>
        <begin position="179"/>
        <end position="245"/>
    </location>
</feature>
<dbReference type="InParanoid" id="A0A5J5F197"/>
<dbReference type="GO" id="GO:0034198">
    <property type="term" value="P:cellular response to amino acid starvation"/>
    <property type="evidence" value="ECO:0007669"/>
    <property type="project" value="TreeGrafter"/>
</dbReference>
<evidence type="ECO:0000259" key="7">
    <source>
        <dbReference type="Pfam" id="PF24064"/>
    </source>
</evidence>
<dbReference type="InterPro" id="IPR056603">
    <property type="entry name" value="HTH_NPRL3"/>
</dbReference>
<accession>A0A5J5F197</accession>
<dbReference type="GO" id="GO:0038202">
    <property type="term" value="P:TORC1 signaling"/>
    <property type="evidence" value="ECO:0007669"/>
    <property type="project" value="TreeGrafter"/>
</dbReference>
<name>A0A5J5F197_9PEZI</name>
<dbReference type="GO" id="GO:0051321">
    <property type="term" value="P:meiotic cell cycle"/>
    <property type="evidence" value="ECO:0007669"/>
    <property type="project" value="UniProtKB-UniRule"/>
</dbReference>
<keyword evidence="5" id="KW-0732">Signal</keyword>
<dbReference type="GO" id="GO:1904262">
    <property type="term" value="P:negative regulation of TORC1 signaling"/>
    <property type="evidence" value="ECO:0007669"/>
    <property type="project" value="TreeGrafter"/>
</dbReference>
<dbReference type="GO" id="GO:0005774">
    <property type="term" value="C:vacuolar membrane"/>
    <property type="evidence" value="ECO:0007669"/>
    <property type="project" value="UniProtKB-SubCell"/>
</dbReference>
<dbReference type="Pfam" id="PF24064">
    <property type="entry name" value="HTH_NPRL3"/>
    <property type="match status" value="1"/>
</dbReference>
<dbReference type="GO" id="GO:1990130">
    <property type="term" value="C:GATOR1 complex"/>
    <property type="evidence" value="ECO:0007669"/>
    <property type="project" value="TreeGrafter"/>
</dbReference>